<dbReference type="AlphaFoldDB" id="A0A5C6NGY8"/>
<keyword evidence="6" id="KW-0653">Protein transport</keyword>
<dbReference type="GO" id="GO:0005643">
    <property type="term" value="C:nuclear pore"/>
    <property type="evidence" value="ECO:0007669"/>
    <property type="project" value="TreeGrafter"/>
</dbReference>
<evidence type="ECO:0000256" key="4">
    <source>
        <dbReference type="ARBA" id="ARBA00022448"/>
    </source>
</evidence>
<dbReference type="Gene3D" id="1.25.10.10">
    <property type="entry name" value="Leucine-rich Repeat Variant"/>
    <property type="match status" value="1"/>
</dbReference>
<dbReference type="SUPFAM" id="SSF48371">
    <property type="entry name" value="ARM repeat"/>
    <property type="match status" value="1"/>
</dbReference>
<evidence type="ECO:0000256" key="6">
    <source>
        <dbReference type="ARBA" id="ARBA00022927"/>
    </source>
</evidence>
<evidence type="ECO:0000313" key="8">
    <source>
        <dbReference type="EMBL" id="TWW66473.1"/>
    </source>
</evidence>
<evidence type="ECO:0000313" key="9">
    <source>
        <dbReference type="Proteomes" id="UP000324091"/>
    </source>
</evidence>
<comment type="caution">
    <text evidence="8">The sequence shown here is derived from an EMBL/GenBank/DDBJ whole genome shotgun (WGS) entry which is preliminary data.</text>
</comment>
<comment type="similarity">
    <text evidence="3">Belongs to the exportin family.</text>
</comment>
<protein>
    <submittedName>
        <fullName evidence="8">Exportin-7</fullName>
    </submittedName>
</protein>
<evidence type="ECO:0000256" key="7">
    <source>
        <dbReference type="ARBA" id="ARBA00023242"/>
    </source>
</evidence>
<keyword evidence="4" id="KW-0813">Transport</keyword>
<keyword evidence="5" id="KW-0963">Cytoplasm</keyword>
<dbReference type="GO" id="GO:0005049">
    <property type="term" value="F:nuclear export signal receptor activity"/>
    <property type="evidence" value="ECO:0007669"/>
    <property type="project" value="InterPro"/>
</dbReference>
<dbReference type="Proteomes" id="UP000324091">
    <property type="component" value="Chromosome 20"/>
</dbReference>
<sequence>MKWRKMADHVQGLAQLEILCKQLYETTDTAVRHQAEKALVEFTNSPPTVSASVSCCWREAAHRILSCSQPPVYPNWCLEPATLFPSSNASTSVRNYVLNYLATRPKLAAFVTQALIQLYARITKLGWFDCQKDDYVFRNVIADVTRFLQDSVEHCIIGVTILSQLTNEINQASGKNLNLNDESQHGLLMQLLKLSYNCLNYDFIGTSTDESSDDLCTVQIPTSWRSAFLDSSTLQLFFNLYHSIPPSLSPLVLSCLVQIASVRRSLFNNAERAKFLSHLVDGVKRILANPQCLPDPNNYHEFCRLLARLKSNYQLGELVKVELTPPRGYSPHS</sequence>
<accession>A0A5C6NGY8</accession>
<gene>
    <name evidence="8" type="ORF">D4764_20G0005050</name>
</gene>
<reference evidence="8 9" key="1">
    <citation type="submission" date="2019-04" db="EMBL/GenBank/DDBJ databases">
        <title>Chromosome genome assembly for Takifugu flavidus.</title>
        <authorList>
            <person name="Xiao S."/>
        </authorList>
    </citation>
    <scope>NUCLEOTIDE SEQUENCE [LARGE SCALE GENOMIC DNA]</scope>
    <source>
        <strain evidence="8">HTHZ2018</strain>
        <tissue evidence="8">Muscle</tissue>
    </source>
</reference>
<dbReference type="InterPro" id="IPR044189">
    <property type="entry name" value="XPO4/7-like"/>
</dbReference>
<keyword evidence="9" id="KW-1185">Reference proteome</keyword>
<proteinExistence type="inferred from homology"/>
<name>A0A5C6NGY8_9TELE</name>
<evidence type="ECO:0000256" key="5">
    <source>
        <dbReference type="ARBA" id="ARBA00022490"/>
    </source>
</evidence>
<keyword evidence="7" id="KW-0539">Nucleus</keyword>
<dbReference type="PANTHER" id="PTHR12596:SF2">
    <property type="entry name" value="EXPORTIN-7 ISOFORM X1"/>
    <property type="match status" value="1"/>
</dbReference>
<dbReference type="GO" id="GO:0005737">
    <property type="term" value="C:cytoplasm"/>
    <property type="evidence" value="ECO:0007669"/>
    <property type="project" value="UniProtKB-SubCell"/>
</dbReference>
<comment type="subcellular location">
    <subcellularLocation>
        <location evidence="2">Cytoplasm</location>
    </subcellularLocation>
    <subcellularLocation>
        <location evidence="1">Nucleus</location>
    </subcellularLocation>
</comment>
<dbReference type="InterPro" id="IPR011989">
    <property type="entry name" value="ARM-like"/>
</dbReference>
<evidence type="ECO:0000256" key="3">
    <source>
        <dbReference type="ARBA" id="ARBA00009466"/>
    </source>
</evidence>
<evidence type="ECO:0000256" key="2">
    <source>
        <dbReference type="ARBA" id="ARBA00004496"/>
    </source>
</evidence>
<dbReference type="EMBL" id="RHFK02000013">
    <property type="protein sequence ID" value="TWW66473.1"/>
    <property type="molecule type" value="Genomic_DNA"/>
</dbReference>
<dbReference type="InterPro" id="IPR016024">
    <property type="entry name" value="ARM-type_fold"/>
</dbReference>
<organism evidence="8 9">
    <name type="scientific">Takifugu flavidus</name>
    <name type="common">sansaifugu</name>
    <dbReference type="NCBI Taxonomy" id="433684"/>
    <lineage>
        <taxon>Eukaryota</taxon>
        <taxon>Metazoa</taxon>
        <taxon>Chordata</taxon>
        <taxon>Craniata</taxon>
        <taxon>Vertebrata</taxon>
        <taxon>Euteleostomi</taxon>
        <taxon>Actinopterygii</taxon>
        <taxon>Neopterygii</taxon>
        <taxon>Teleostei</taxon>
        <taxon>Neoteleostei</taxon>
        <taxon>Acanthomorphata</taxon>
        <taxon>Eupercaria</taxon>
        <taxon>Tetraodontiformes</taxon>
        <taxon>Tetradontoidea</taxon>
        <taxon>Tetraodontidae</taxon>
        <taxon>Takifugu</taxon>
    </lineage>
</organism>
<evidence type="ECO:0000256" key="1">
    <source>
        <dbReference type="ARBA" id="ARBA00004123"/>
    </source>
</evidence>
<dbReference type="PANTHER" id="PTHR12596">
    <property type="entry name" value="EXPORTIN 4,7-RELATED"/>
    <property type="match status" value="1"/>
</dbReference>
<dbReference type="GO" id="GO:0006611">
    <property type="term" value="P:protein export from nucleus"/>
    <property type="evidence" value="ECO:0007669"/>
    <property type="project" value="TreeGrafter"/>
</dbReference>